<evidence type="ECO:0000313" key="2">
    <source>
        <dbReference type="Proteomes" id="UP000242561"/>
    </source>
</evidence>
<dbReference type="AlphaFoldDB" id="A0A1L3J8S6"/>
<accession>A0A1L3J8S6</accession>
<keyword evidence="2" id="KW-1185">Reference proteome</keyword>
<dbReference type="STRING" id="1913578.LPB140_00225"/>
<dbReference type="EMBL" id="CP018154">
    <property type="protein sequence ID" value="APG61527.1"/>
    <property type="molecule type" value="Genomic_DNA"/>
</dbReference>
<protein>
    <submittedName>
        <fullName evidence="1">Uncharacterized protein</fullName>
    </submittedName>
</protein>
<gene>
    <name evidence="1" type="ORF">LPB140_00225</name>
</gene>
<organism evidence="1 2">
    <name type="scientific">Sphingorhabdus lutea</name>
    <dbReference type="NCBI Taxonomy" id="1913578"/>
    <lineage>
        <taxon>Bacteria</taxon>
        <taxon>Pseudomonadati</taxon>
        <taxon>Pseudomonadota</taxon>
        <taxon>Alphaproteobacteria</taxon>
        <taxon>Sphingomonadales</taxon>
        <taxon>Sphingomonadaceae</taxon>
        <taxon>Sphingorhabdus</taxon>
    </lineage>
</organism>
<proteinExistence type="predicted"/>
<dbReference type="RefSeq" id="WP_072558173.1">
    <property type="nucleotide sequence ID" value="NZ_CP018154.1"/>
</dbReference>
<dbReference type="Proteomes" id="UP000242561">
    <property type="component" value="Chromosome"/>
</dbReference>
<sequence length="70" mass="8061">MMMDIETARKIINASISFDQNIGMIDDAVSKISCQKEKKLWAAKIGKLLQIINEDFINQIYKLYPELDPD</sequence>
<dbReference type="KEGG" id="sphl:LPB140_00225"/>
<evidence type="ECO:0000313" key="1">
    <source>
        <dbReference type="EMBL" id="APG61527.1"/>
    </source>
</evidence>
<reference evidence="1 2" key="1">
    <citation type="submission" date="2016-11" db="EMBL/GenBank/DDBJ databases">
        <title>Sphingorhabdus sp. LPB0140, isolated from marine environment.</title>
        <authorList>
            <person name="Kim E."/>
            <person name="Yi H."/>
        </authorList>
    </citation>
    <scope>NUCLEOTIDE SEQUENCE [LARGE SCALE GENOMIC DNA]</scope>
    <source>
        <strain evidence="1 2">LPB0140</strain>
    </source>
</reference>
<name>A0A1L3J8S6_9SPHN</name>